<protein>
    <submittedName>
        <fullName evidence="2">PEPxxWA-CTERM sorting domain-containing protein</fullName>
    </submittedName>
</protein>
<gene>
    <name evidence="2" type="ORF">L6654_41325</name>
</gene>
<dbReference type="RefSeq" id="WP_237892123.1">
    <property type="nucleotide sequence ID" value="NZ_JAKLTY010000057.1"/>
</dbReference>
<evidence type="ECO:0000313" key="2">
    <source>
        <dbReference type="EMBL" id="MCG2633008.1"/>
    </source>
</evidence>
<sequence>LPTSRAQRNSLTLIDAAFHPDRRATGQILIGPTPTFADVYQGVSGPSFFGFGYASTVGGAGDIFNIDGSRGYLDVPTGFVSGGSISSSTTFAHGTFTGSLNPGTYVYTWGQGELADSVTVQIDAVPEPSTWAMMILGFCGLGFIARYRRNKLSSVACLSSQQL</sequence>
<feature type="domain" description="Ice-binding protein C-terminal" evidence="1">
    <location>
        <begin position="124"/>
        <end position="149"/>
    </location>
</feature>
<dbReference type="InterPro" id="IPR013424">
    <property type="entry name" value="Ice-binding_C"/>
</dbReference>
<evidence type="ECO:0000259" key="1">
    <source>
        <dbReference type="Pfam" id="PF07589"/>
    </source>
</evidence>
<evidence type="ECO:0000313" key="3">
    <source>
        <dbReference type="Proteomes" id="UP001139054"/>
    </source>
</evidence>
<feature type="non-terminal residue" evidence="2">
    <location>
        <position position="1"/>
    </location>
</feature>
<dbReference type="AlphaFoldDB" id="A0A9X1RKX3"/>
<accession>A0A9X1RKX3</accession>
<proteinExistence type="predicted"/>
<dbReference type="NCBIfam" id="TIGR02595">
    <property type="entry name" value="PEP_CTERM"/>
    <property type="match status" value="1"/>
</dbReference>
<comment type="caution">
    <text evidence="2">The sequence shown here is derived from an EMBL/GenBank/DDBJ whole genome shotgun (WGS) entry which is preliminary data.</text>
</comment>
<dbReference type="Proteomes" id="UP001139054">
    <property type="component" value="Unassembled WGS sequence"/>
</dbReference>
<name>A0A9X1RKX3_9BRAD</name>
<organism evidence="2 3">
    <name type="scientific">Bradyrhizobium zhengyangense</name>
    <dbReference type="NCBI Taxonomy" id="2911009"/>
    <lineage>
        <taxon>Bacteria</taxon>
        <taxon>Pseudomonadati</taxon>
        <taxon>Pseudomonadota</taxon>
        <taxon>Alphaproteobacteria</taxon>
        <taxon>Hyphomicrobiales</taxon>
        <taxon>Nitrobacteraceae</taxon>
        <taxon>Bradyrhizobium</taxon>
    </lineage>
</organism>
<reference evidence="2" key="1">
    <citation type="submission" date="2022-01" db="EMBL/GenBank/DDBJ databases">
        <title>Genome sequnece data of strain Bradyrhizobium sp. nov.</title>
        <authorList>
            <person name="Zhang J."/>
        </authorList>
    </citation>
    <scope>NUCLEOTIDE SEQUENCE</scope>
    <source>
        <strain evidence="2">WYCCWR 13023</strain>
    </source>
</reference>
<dbReference type="EMBL" id="JAKLTY010000057">
    <property type="protein sequence ID" value="MCG2633008.1"/>
    <property type="molecule type" value="Genomic_DNA"/>
</dbReference>
<dbReference type="NCBIfam" id="NF035944">
    <property type="entry name" value="PEPxxWA-CTERM"/>
    <property type="match status" value="1"/>
</dbReference>
<dbReference type="Pfam" id="PF07589">
    <property type="entry name" value="PEP-CTERM"/>
    <property type="match status" value="1"/>
</dbReference>